<dbReference type="Gene3D" id="1.10.3720.10">
    <property type="entry name" value="MetI-like"/>
    <property type="match status" value="1"/>
</dbReference>
<proteinExistence type="inferred from homology"/>
<dbReference type="PANTHER" id="PTHR30193">
    <property type="entry name" value="ABC TRANSPORTER PERMEASE PROTEIN"/>
    <property type="match status" value="1"/>
</dbReference>
<keyword evidence="4 7" id="KW-0812">Transmembrane</keyword>
<protein>
    <submittedName>
        <fullName evidence="9">Sugar ABC transporter permease</fullName>
    </submittedName>
</protein>
<evidence type="ECO:0000256" key="1">
    <source>
        <dbReference type="ARBA" id="ARBA00004651"/>
    </source>
</evidence>
<organism evidence="9 10">
    <name type="scientific">Natronosporangium hydrolyticum</name>
    <dbReference type="NCBI Taxonomy" id="2811111"/>
    <lineage>
        <taxon>Bacteria</taxon>
        <taxon>Bacillati</taxon>
        <taxon>Actinomycetota</taxon>
        <taxon>Actinomycetes</taxon>
        <taxon>Micromonosporales</taxon>
        <taxon>Micromonosporaceae</taxon>
        <taxon>Natronosporangium</taxon>
    </lineage>
</organism>
<feature type="transmembrane region" description="Helical" evidence="7">
    <location>
        <begin position="7"/>
        <end position="29"/>
    </location>
</feature>
<dbReference type="InterPro" id="IPR051393">
    <property type="entry name" value="ABC_transporter_permease"/>
</dbReference>
<sequence>MRRGRYPFIFSFLALPLLVYGGFVLWPYLQTVGYSFTDWGARSPEFEFIGVANYRQLVADEAFRGAFANSLFFFLTLPIATIALALFFAFMLNVGGRGNRPGVRGVVGSSFYRVVFFFPFVLSIAIVAVVWRNVLRTDSGGLANSFLMALGVVDPGRPLLFLSDPRLVRWLLLAVAVWTATGFFMVLFSAAMASIPKDLFEAAMLDGAARGQQFFRITLPLLRDTVSVAWVYLGIMALDMFALVYALTPRQGAAHEASRVMATQVVETGFGTFRPGQFGYACAMGVSLATFTLILAIIQLRVLRRERIEYA</sequence>
<keyword evidence="5 7" id="KW-1133">Transmembrane helix</keyword>
<dbReference type="PANTHER" id="PTHR30193:SF41">
    <property type="entry name" value="DIACETYLCHITOBIOSE UPTAKE SYSTEM PERMEASE PROTEIN NGCF"/>
    <property type="match status" value="1"/>
</dbReference>
<evidence type="ECO:0000256" key="4">
    <source>
        <dbReference type="ARBA" id="ARBA00022692"/>
    </source>
</evidence>
<evidence type="ECO:0000256" key="6">
    <source>
        <dbReference type="ARBA" id="ARBA00023136"/>
    </source>
</evidence>
<evidence type="ECO:0000256" key="7">
    <source>
        <dbReference type="RuleBase" id="RU363032"/>
    </source>
</evidence>
<evidence type="ECO:0000313" key="9">
    <source>
        <dbReference type="EMBL" id="QSB16100.1"/>
    </source>
</evidence>
<feature type="transmembrane region" description="Helical" evidence="7">
    <location>
        <begin position="111"/>
        <end position="131"/>
    </location>
</feature>
<name>A0A895YPR2_9ACTN</name>
<feature type="domain" description="ABC transmembrane type-1" evidence="8">
    <location>
        <begin position="67"/>
        <end position="299"/>
    </location>
</feature>
<dbReference type="PROSITE" id="PS50928">
    <property type="entry name" value="ABC_TM1"/>
    <property type="match status" value="1"/>
</dbReference>
<gene>
    <name evidence="9" type="ORF">JQS43_07290</name>
</gene>
<keyword evidence="10" id="KW-1185">Reference proteome</keyword>
<feature type="transmembrane region" description="Helical" evidence="7">
    <location>
        <begin position="167"/>
        <end position="188"/>
    </location>
</feature>
<dbReference type="RefSeq" id="WP_239678303.1">
    <property type="nucleotide sequence ID" value="NZ_CP070499.1"/>
</dbReference>
<dbReference type="InterPro" id="IPR000515">
    <property type="entry name" value="MetI-like"/>
</dbReference>
<dbReference type="EMBL" id="CP070499">
    <property type="protein sequence ID" value="QSB16100.1"/>
    <property type="molecule type" value="Genomic_DNA"/>
</dbReference>
<evidence type="ECO:0000313" key="10">
    <source>
        <dbReference type="Proteomes" id="UP000662857"/>
    </source>
</evidence>
<keyword evidence="3" id="KW-1003">Cell membrane</keyword>
<comment type="subcellular location">
    <subcellularLocation>
        <location evidence="1 7">Cell membrane</location>
        <topology evidence="1 7">Multi-pass membrane protein</topology>
    </subcellularLocation>
</comment>
<dbReference type="AlphaFoldDB" id="A0A895YPR2"/>
<feature type="transmembrane region" description="Helical" evidence="7">
    <location>
        <begin position="71"/>
        <end position="90"/>
    </location>
</feature>
<keyword evidence="2 7" id="KW-0813">Transport</keyword>
<feature type="transmembrane region" description="Helical" evidence="7">
    <location>
        <begin position="278"/>
        <end position="298"/>
    </location>
</feature>
<dbReference type="KEGG" id="nhy:JQS43_07290"/>
<comment type="similarity">
    <text evidence="7">Belongs to the binding-protein-dependent transport system permease family.</text>
</comment>
<dbReference type="GO" id="GO:0055085">
    <property type="term" value="P:transmembrane transport"/>
    <property type="evidence" value="ECO:0007669"/>
    <property type="project" value="InterPro"/>
</dbReference>
<dbReference type="InterPro" id="IPR035906">
    <property type="entry name" value="MetI-like_sf"/>
</dbReference>
<accession>A0A895YPR2</accession>
<evidence type="ECO:0000256" key="2">
    <source>
        <dbReference type="ARBA" id="ARBA00022448"/>
    </source>
</evidence>
<dbReference type="SUPFAM" id="SSF161098">
    <property type="entry name" value="MetI-like"/>
    <property type="match status" value="1"/>
</dbReference>
<evidence type="ECO:0000259" key="8">
    <source>
        <dbReference type="PROSITE" id="PS50928"/>
    </source>
</evidence>
<evidence type="ECO:0000256" key="3">
    <source>
        <dbReference type="ARBA" id="ARBA00022475"/>
    </source>
</evidence>
<evidence type="ECO:0000256" key="5">
    <source>
        <dbReference type="ARBA" id="ARBA00022989"/>
    </source>
</evidence>
<keyword evidence="6 7" id="KW-0472">Membrane</keyword>
<feature type="transmembrane region" description="Helical" evidence="7">
    <location>
        <begin position="226"/>
        <end position="247"/>
    </location>
</feature>
<dbReference type="Pfam" id="PF00528">
    <property type="entry name" value="BPD_transp_1"/>
    <property type="match status" value="1"/>
</dbReference>
<dbReference type="CDD" id="cd06261">
    <property type="entry name" value="TM_PBP2"/>
    <property type="match status" value="1"/>
</dbReference>
<reference evidence="9" key="1">
    <citation type="submission" date="2021-02" db="EMBL/GenBank/DDBJ databases">
        <title>Natrosporangium hydrolyticum gen. nov., sp. nov, a haloalkaliphilic actinobacterium from a soda solonchak soil.</title>
        <authorList>
            <person name="Sorokin D.Y."/>
            <person name="Khijniak T.V."/>
            <person name="Zakharycheva A.P."/>
            <person name="Boueva O.V."/>
            <person name="Ariskina E.V."/>
            <person name="Hahnke R.L."/>
            <person name="Bunk B."/>
            <person name="Sproer C."/>
            <person name="Schumann P."/>
            <person name="Evtushenko L.I."/>
            <person name="Kublanov I.V."/>
        </authorList>
    </citation>
    <scope>NUCLEOTIDE SEQUENCE</scope>
    <source>
        <strain evidence="9">DSM 106523</strain>
    </source>
</reference>
<dbReference type="Proteomes" id="UP000662857">
    <property type="component" value="Chromosome"/>
</dbReference>
<dbReference type="GO" id="GO:0005886">
    <property type="term" value="C:plasma membrane"/>
    <property type="evidence" value="ECO:0007669"/>
    <property type="project" value="UniProtKB-SubCell"/>
</dbReference>